<dbReference type="InterPro" id="IPR029071">
    <property type="entry name" value="Ubiquitin-like_domsf"/>
</dbReference>
<comment type="caution">
    <text evidence="1">The sequence shown here is derived from an EMBL/GenBank/DDBJ whole genome shotgun (WGS) entry which is preliminary data.</text>
</comment>
<sequence>MDRSRSPDQRRWSLQLCVSSGSSTTVSLSPSASVGEVKAAAKKFFQHHFLQVTADGTVLSNVSQSIQDAGLHDGQTLTVVLQIPCLAATAGAFALWCRGGGVLTWGDAYTGGDSSSVQDQLRGVQEVVASKGAFAAILVDGQVVTWGKYGCGGESWQVQEQLKRGRVRQVSASAEAFAAILEDETVVTWGNDTGGGDSSGVQDQLRSVQEICGSEEAFAARLADGSVVTWGAADAGGDSSLLRSELRGVKHLAASQRAFAAILEDGGVVTWGNPEYGGDSSAVREELINVRGICSTEDAFAALLADGGVVTWGEEEDGGDSSEVQDQLHEVQELCGTWGTFAALLAEGSVVTWGFPLYGGDSSEVSERLKEVKQLAASQQAFAAVRADGQVITWGTPAFGATSNVADEGLGLGAVDVVLAASERAFAAVTPSRGATCLVAWGDVSYGGAVTEAFRLEANIEDWTGVPRSGASEQAAWVADRWFSSAKAVIRDFAMDAVKSWGEEASKAAAAARAAQRREATAAAEAARGARGESGLVIRIFGRWKAPEDWVNIANLPLAGDWREQALRLLLPSAKDVQDVPLLGPLSEQALTAVVSGQVARAVKNSTWGALTTDLWRGSSISSQKPFEIGYEVVEVVTKNKEEMCALARNMPKSGTPGRVFRVNPDLQSLIESLEVSASE</sequence>
<dbReference type="PANTHER" id="PTHR45982:SF1">
    <property type="entry name" value="REGULATOR OF CHROMOSOME CONDENSATION"/>
    <property type="match status" value="1"/>
</dbReference>
<dbReference type="InterPro" id="IPR009091">
    <property type="entry name" value="RCC1/BLIP-II"/>
</dbReference>
<proteinExistence type="predicted"/>
<keyword evidence="2" id="KW-1185">Reference proteome</keyword>
<dbReference type="SUPFAM" id="SSF54236">
    <property type="entry name" value="Ubiquitin-like"/>
    <property type="match status" value="1"/>
</dbReference>
<dbReference type="Proteomes" id="UP001642464">
    <property type="component" value="Unassembled WGS sequence"/>
</dbReference>
<gene>
    <name evidence="1" type="ORF">SCF082_LOCUS29516</name>
</gene>
<evidence type="ECO:0000313" key="2">
    <source>
        <dbReference type="Proteomes" id="UP001642464"/>
    </source>
</evidence>
<dbReference type="PANTHER" id="PTHR45982">
    <property type="entry name" value="REGULATOR OF CHROMOSOME CONDENSATION"/>
    <property type="match status" value="1"/>
</dbReference>
<dbReference type="Gene3D" id="2.130.10.30">
    <property type="entry name" value="Regulator of chromosome condensation 1/beta-lactamase-inhibitor protein II"/>
    <property type="match status" value="2"/>
</dbReference>
<protein>
    <submittedName>
        <fullName evidence="1">E3 ubiquitin-protein ligase HERC1</fullName>
    </submittedName>
</protein>
<organism evidence="1 2">
    <name type="scientific">Durusdinium trenchii</name>
    <dbReference type="NCBI Taxonomy" id="1381693"/>
    <lineage>
        <taxon>Eukaryota</taxon>
        <taxon>Sar</taxon>
        <taxon>Alveolata</taxon>
        <taxon>Dinophyceae</taxon>
        <taxon>Suessiales</taxon>
        <taxon>Symbiodiniaceae</taxon>
        <taxon>Durusdinium</taxon>
    </lineage>
</organism>
<dbReference type="InterPro" id="IPR051553">
    <property type="entry name" value="Ran_GTPase-activating"/>
</dbReference>
<evidence type="ECO:0000313" key="1">
    <source>
        <dbReference type="EMBL" id="CAK9054375.1"/>
    </source>
</evidence>
<name>A0ABP0MSA2_9DINO</name>
<accession>A0ABP0MSA2</accession>
<dbReference type="EMBL" id="CAXAMM010023891">
    <property type="protein sequence ID" value="CAK9054375.1"/>
    <property type="molecule type" value="Genomic_DNA"/>
</dbReference>
<dbReference type="SUPFAM" id="SSF50985">
    <property type="entry name" value="RCC1/BLIP-II"/>
    <property type="match status" value="1"/>
</dbReference>
<reference evidence="1 2" key="1">
    <citation type="submission" date="2024-02" db="EMBL/GenBank/DDBJ databases">
        <authorList>
            <person name="Chen Y."/>
            <person name="Shah S."/>
            <person name="Dougan E. K."/>
            <person name="Thang M."/>
            <person name="Chan C."/>
        </authorList>
    </citation>
    <scope>NUCLEOTIDE SEQUENCE [LARGE SCALE GENOMIC DNA]</scope>
</reference>